<evidence type="ECO:0008006" key="3">
    <source>
        <dbReference type="Google" id="ProtNLM"/>
    </source>
</evidence>
<dbReference type="EMBL" id="ML742025">
    <property type="protein sequence ID" value="KAE8154994.1"/>
    <property type="molecule type" value="Genomic_DNA"/>
</dbReference>
<reference evidence="1 2" key="1">
    <citation type="submission" date="2019-04" db="EMBL/GenBank/DDBJ databases">
        <title>Friends and foes A comparative genomics study of 23 Aspergillus species from section Flavi.</title>
        <authorList>
            <consortium name="DOE Joint Genome Institute"/>
            <person name="Kjaerbolling I."/>
            <person name="Vesth T."/>
            <person name="Frisvad J.C."/>
            <person name="Nybo J.L."/>
            <person name="Theobald S."/>
            <person name="Kildgaard S."/>
            <person name="Isbrandt T."/>
            <person name="Kuo A."/>
            <person name="Sato A."/>
            <person name="Lyhne E.K."/>
            <person name="Kogle M.E."/>
            <person name="Wiebenga A."/>
            <person name="Kun R.S."/>
            <person name="Lubbers R.J."/>
            <person name="Makela M.R."/>
            <person name="Barry K."/>
            <person name="Chovatia M."/>
            <person name="Clum A."/>
            <person name="Daum C."/>
            <person name="Haridas S."/>
            <person name="He G."/>
            <person name="LaButti K."/>
            <person name="Lipzen A."/>
            <person name="Mondo S."/>
            <person name="Riley R."/>
            <person name="Salamov A."/>
            <person name="Simmons B.A."/>
            <person name="Magnuson J.K."/>
            <person name="Henrissat B."/>
            <person name="Mortensen U.H."/>
            <person name="Larsen T.O."/>
            <person name="Devries R.P."/>
            <person name="Grigoriev I.V."/>
            <person name="Machida M."/>
            <person name="Baker S.E."/>
            <person name="Andersen M.R."/>
        </authorList>
    </citation>
    <scope>NUCLEOTIDE SEQUENCE [LARGE SCALE GENOMIC DNA]</scope>
    <source>
        <strain evidence="1 2">IBT 18842</strain>
    </source>
</reference>
<protein>
    <recommendedName>
        <fullName evidence="3">Cyanovirin-N domain-containing protein</fullName>
    </recommendedName>
</protein>
<proteinExistence type="predicted"/>
<accession>A0A5N6U8Q4</accession>
<sequence>MDRTLITLAIYASILTTNVNALSNLQLHCPGLTVTMAHSEVNNLPSAHVVARCRNTAEEPVNSRLDLNWCLSWAENQHAFVPKTLGNAFVDAQCYDCKTMRDVRWFPSSISRRAGPDDLLCFCKPNHQYQATEHRTGVPTRKSTFDLNRVLSVRDDGRIGCFEHTGTEF</sequence>
<dbReference type="Gene3D" id="2.30.60.10">
    <property type="entry name" value="Cyanovirin-N"/>
    <property type="match status" value="1"/>
</dbReference>
<evidence type="ECO:0000313" key="2">
    <source>
        <dbReference type="Proteomes" id="UP000325780"/>
    </source>
</evidence>
<evidence type="ECO:0000313" key="1">
    <source>
        <dbReference type="EMBL" id="KAE8154994.1"/>
    </source>
</evidence>
<keyword evidence="2" id="KW-1185">Reference proteome</keyword>
<dbReference type="Proteomes" id="UP000325780">
    <property type="component" value="Unassembled WGS sequence"/>
</dbReference>
<dbReference type="AlphaFoldDB" id="A0A5N6U8Q4"/>
<dbReference type="InterPro" id="IPR036673">
    <property type="entry name" value="Cyanovirin-N_sf"/>
</dbReference>
<gene>
    <name evidence="1" type="ORF">BDV25DRAFT_135330</name>
</gene>
<name>A0A5N6U8Q4_ASPAV</name>
<organism evidence="1 2">
    <name type="scientific">Aspergillus avenaceus</name>
    <dbReference type="NCBI Taxonomy" id="36643"/>
    <lineage>
        <taxon>Eukaryota</taxon>
        <taxon>Fungi</taxon>
        <taxon>Dikarya</taxon>
        <taxon>Ascomycota</taxon>
        <taxon>Pezizomycotina</taxon>
        <taxon>Eurotiomycetes</taxon>
        <taxon>Eurotiomycetidae</taxon>
        <taxon>Eurotiales</taxon>
        <taxon>Aspergillaceae</taxon>
        <taxon>Aspergillus</taxon>
        <taxon>Aspergillus subgen. Circumdati</taxon>
    </lineage>
</organism>